<reference evidence="12 13" key="1">
    <citation type="submission" date="2020-03" db="EMBL/GenBank/DDBJ databases">
        <title>Characterization of ganglioside-mimicking enterococci.</title>
        <authorList>
            <person name="Patry R.T."/>
            <person name="Nothaft H."/>
            <person name="Bridger R."/>
            <person name="Shajahan A."/>
            <person name="Huynh S."/>
            <person name="Sanchez S."/>
            <person name="Azadi P."/>
            <person name="Cooper K."/>
            <person name="Miller W.G."/>
            <person name="Parker C.T."/>
            <person name="Wells L."/>
            <person name="Szymanski C.M."/>
        </authorList>
    </citation>
    <scope>NUCLEOTIDE SEQUENCE [LARGE SCALE GENOMIC DNA]</scope>
    <source>
        <strain evidence="12 13">EGM181</strain>
    </source>
</reference>
<evidence type="ECO:0000256" key="1">
    <source>
        <dbReference type="ARBA" id="ARBA00003041"/>
    </source>
</evidence>
<dbReference type="Proteomes" id="UP001241571">
    <property type="component" value="Unassembled WGS sequence"/>
</dbReference>
<proteinExistence type="inferred from homology"/>
<evidence type="ECO:0000313" key="10">
    <source>
        <dbReference type="EMBL" id="MBA0972413.1"/>
    </source>
</evidence>
<dbReference type="InterPro" id="IPR051472">
    <property type="entry name" value="T3SS_Stator/FliH"/>
</dbReference>
<evidence type="ECO:0000256" key="3">
    <source>
        <dbReference type="ARBA" id="ARBA00022448"/>
    </source>
</evidence>
<evidence type="ECO:0000313" key="13">
    <source>
        <dbReference type="Proteomes" id="UP000516696"/>
    </source>
</evidence>
<evidence type="ECO:0000256" key="4">
    <source>
        <dbReference type="ARBA" id="ARBA00022795"/>
    </source>
</evidence>
<dbReference type="InterPro" id="IPR018035">
    <property type="entry name" value="Flagellar_FliH/T3SS_HrpE"/>
</dbReference>
<dbReference type="Proteomes" id="UP000571857">
    <property type="component" value="Unassembled WGS sequence"/>
</dbReference>
<dbReference type="EMBL" id="JASUBT010000008">
    <property type="protein sequence ID" value="MDL4936447.1"/>
    <property type="molecule type" value="Genomic_DNA"/>
</dbReference>
<keyword evidence="3" id="KW-0813">Transport</keyword>
<evidence type="ECO:0000256" key="2">
    <source>
        <dbReference type="ARBA" id="ARBA00006602"/>
    </source>
</evidence>
<reference evidence="10 14" key="2">
    <citation type="submission" date="2020-06" db="EMBL/GenBank/DDBJ databases">
        <title>Crossreactivity between MHC class I-restricted antigens from cancer cells and an enterococcal bacteriophage.</title>
        <authorList>
            <person name="Fluckiger A."/>
            <person name="Daillere R."/>
            <person name="Sassi M."/>
            <person name="Cattoir V."/>
            <person name="Kroemer G."/>
            <person name="Zitvogel L."/>
        </authorList>
    </citation>
    <scope>NUCLEOTIDE SEQUENCE [LARGE SCALE GENOMIC DNA]</scope>
    <source>
        <strain evidence="10 14">EG4</strain>
    </source>
</reference>
<keyword evidence="4" id="KW-1005">Bacterial flagellum biogenesis</keyword>
<feature type="domain" description="Flagellar assembly protein FliH/Type III secretion system HrpE" evidence="9">
    <location>
        <begin position="126"/>
        <end position="249"/>
    </location>
</feature>
<organism evidence="10 14">
    <name type="scientific">Enterococcus gallinarum</name>
    <dbReference type="NCBI Taxonomy" id="1353"/>
    <lineage>
        <taxon>Bacteria</taxon>
        <taxon>Bacillati</taxon>
        <taxon>Bacillota</taxon>
        <taxon>Bacilli</taxon>
        <taxon>Lactobacillales</taxon>
        <taxon>Enterococcaceae</taxon>
        <taxon>Enterococcus</taxon>
    </lineage>
</organism>
<gene>
    <name evidence="12" type="ORF">EGM181_00555</name>
    <name evidence="10" type="ORF">HWH42_07425</name>
    <name evidence="11" type="ORF">QRX88_12035</name>
</gene>
<dbReference type="Pfam" id="PF02108">
    <property type="entry name" value="FliH"/>
    <property type="match status" value="1"/>
</dbReference>
<keyword evidence="5" id="KW-0653">Protein transport</keyword>
<sequence length="263" mass="30070">MQWSNSSLLKHETVKNLDTEKSILTEAVIKTPSPLLSPTDSTEAGRQKRQAAQRERAWKLEMERQRKEIERLKQQTLEAAQAEAQQIKQSAQEEGYANGFATGQKEGYEQGYQEGMSVSKETAAKLIAQAEQNVQQAAEEINAFRSEKKAEMISFGVQIAEALINQRFEQSNAALLAFLEPILLQFEQPDQFLTIRIHEQHLHVLKDILESRKQAISNFRYLLLPDDQLSAHDFVIESDDSIVVFELEKEIQLYLQHLLESSE</sequence>
<name>A0A2K3QUU7_ENTGA</name>
<protein>
    <submittedName>
        <fullName evidence="11">FliH/SctL family protein</fullName>
    </submittedName>
</protein>
<dbReference type="GO" id="GO:0015031">
    <property type="term" value="P:protein transport"/>
    <property type="evidence" value="ECO:0007669"/>
    <property type="project" value="UniProtKB-KW"/>
</dbReference>
<evidence type="ECO:0000313" key="11">
    <source>
        <dbReference type="EMBL" id="MDL4936447.1"/>
    </source>
</evidence>
<dbReference type="PANTHER" id="PTHR34982">
    <property type="entry name" value="YOP PROTEINS TRANSLOCATION PROTEIN L"/>
    <property type="match status" value="1"/>
</dbReference>
<evidence type="ECO:0000313" key="15">
    <source>
        <dbReference type="Proteomes" id="UP001241571"/>
    </source>
</evidence>
<reference evidence="11 15" key="3">
    <citation type="submission" date="2023-06" db="EMBL/GenBank/DDBJ databases">
        <title>Acute promotion of culturable opportunistic pathogens and persistent increase of antibiotic resistance following antibiotic exposure in mouse gut microbiota.</title>
        <authorList>
            <person name="Li L."/>
            <person name="Wang B."/>
            <person name="Sun Y."/>
            <person name="Wang M."/>
            <person name="Xu H."/>
        </authorList>
    </citation>
    <scope>NUCLEOTIDE SEQUENCE [LARGE SCALE GENOMIC DNA]</scope>
    <source>
        <strain evidence="11 15">CRI2_2</strain>
    </source>
</reference>
<evidence type="ECO:0000256" key="5">
    <source>
        <dbReference type="ARBA" id="ARBA00022927"/>
    </source>
</evidence>
<feature type="region of interest" description="Disordered" evidence="8">
    <location>
        <begin position="30"/>
        <end position="56"/>
    </location>
</feature>
<feature type="coiled-coil region" evidence="7">
    <location>
        <begin position="120"/>
        <end position="147"/>
    </location>
</feature>
<evidence type="ECO:0000313" key="12">
    <source>
        <dbReference type="EMBL" id="QOG25883.1"/>
    </source>
</evidence>
<dbReference type="RefSeq" id="WP_103300698.1">
    <property type="nucleotide sequence ID" value="NZ_CAKOCH010000008.1"/>
</dbReference>
<evidence type="ECO:0000256" key="7">
    <source>
        <dbReference type="SAM" id="Coils"/>
    </source>
</evidence>
<dbReference type="AlphaFoldDB" id="A0A2K3QUU7"/>
<dbReference type="Proteomes" id="UP000516696">
    <property type="component" value="Chromosome"/>
</dbReference>
<dbReference type="EMBL" id="JABXJK010000034">
    <property type="protein sequence ID" value="MBA0972413.1"/>
    <property type="molecule type" value="Genomic_DNA"/>
</dbReference>
<evidence type="ECO:0000259" key="9">
    <source>
        <dbReference type="Pfam" id="PF02108"/>
    </source>
</evidence>
<dbReference type="EMBL" id="CP050485">
    <property type="protein sequence ID" value="QOG25883.1"/>
    <property type="molecule type" value="Genomic_DNA"/>
</dbReference>
<comment type="function">
    <text evidence="1">Needed for flagellar regrowth and assembly.</text>
</comment>
<accession>A0A2K3QUU7</accession>
<dbReference type="GO" id="GO:0005829">
    <property type="term" value="C:cytosol"/>
    <property type="evidence" value="ECO:0007669"/>
    <property type="project" value="TreeGrafter"/>
</dbReference>
<keyword evidence="7" id="KW-0175">Coiled coil</keyword>
<dbReference type="PANTHER" id="PTHR34982:SF1">
    <property type="entry name" value="FLAGELLAR ASSEMBLY PROTEIN FLIH"/>
    <property type="match status" value="1"/>
</dbReference>
<comment type="similarity">
    <text evidence="2">Belongs to the FliH family.</text>
</comment>
<keyword evidence="6" id="KW-1006">Bacterial flagellum protein export</keyword>
<dbReference type="GO" id="GO:0044781">
    <property type="term" value="P:bacterial-type flagellum organization"/>
    <property type="evidence" value="ECO:0007669"/>
    <property type="project" value="UniProtKB-KW"/>
</dbReference>
<evidence type="ECO:0000256" key="6">
    <source>
        <dbReference type="ARBA" id="ARBA00023225"/>
    </source>
</evidence>
<evidence type="ECO:0000313" key="14">
    <source>
        <dbReference type="Proteomes" id="UP000571857"/>
    </source>
</evidence>
<evidence type="ECO:0000256" key="8">
    <source>
        <dbReference type="SAM" id="MobiDB-lite"/>
    </source>
</evidence>